<dbReference type="EMBL" id="WSRS01000003">
    <property type="protein sequence ID" value="MVX58202.1"/>
    <property type="molecule type" value="Genomic_DNA"/>
</dbReference>
<proteinExistence type="predicted"/>
<evidence type="ECO:0000313" key="1">
    <source>
        <dbReference type="EMBL" id="MVX58202.1"/>
    </source>
</evidence>
<protein>
    <submittedName>
        <fullName evidence="1">Uncharacterized protein</fullName>
    </submittedName>
</protein>
<reference evidence="1 2" key="1">
    <citation type="submission" date="2019-12" db="EMBL/GenBank/DDBJ databases">
        <title>Microbes associate with the intestines of laboratory mice.</title>
        <authorList>
            <person name="Navarre W."/>
            <person name="Wong E."/>
        </authorList>
    </citation>
    <scope>NUCLEOTIDE SEQUENCE [LARGE SCALE GENOMIC DNA]</scope>
    <source>
        <strain evidence="1 2">NM51_B2-22</strain>
    </source>
</reference>
<dbReference type="AlphaFoldDB" id="A0A7X3G772"/>
<accession>A0A7X3G772</accession>
<dbReference type="Proteomes" id="UP000461595">
    <property type="component" value="Unassembled WGS sequence"/>
</dbReference>
<sequence length="102" mass="12128">MKDIIDSLVNLTLDHEIEWNTIDKLIVNGEPYVHFRHILIDQSYFTKYNDKTFVILYGEALNWIDQSTIRQFFFQQIEDNAITDIDFPIKDIVKLHTIIQIA</sequence>
<evidence type="ECO:0000313" key="2">
    <source>
        <dbReference type="Proteomes" id="UP000461595"/>
    </source>
</evidence>
<comment type="caution">
    <text evidence="1">The sequence shown here is derived from an EMBL/GenBank/DDBJ whole genome shotgun (WGS) entry which is preliminary data.</text>
</comment>
<name>A0A7X3G772_9STRE</name>
<dbReference type="OrthoDB" id="2224347at2"/>
<organism evidence="1 2">
    <name type="scientific">Streptococcus danieliae</name>
    <dbReference type="NCBI Taxonomy" id="747656"/>
    <lineage>
        <taxon>Bacteria</taxon>
        <taxon>Bacillati</taxon>
        <taxon>Bacillota</taxon>
        <taxon>Bacilli</taxon>
        <taxon>Lactobacillales</taxon>
        <taxon>Streptococcaceae</taxon>
        <taxon>Streptococcus</taxon>
    </lineage>
</organism>
<gene>
    <name evidence="1" type="ORF">E5983_00745</name>
</gene>
<dbReference type="RefSeq" id="WP_160332034.1">
    <property type="nucleotide sequence ID" value="NZ_WSRS01000003.1"/>
</dbReference>